<evidence type="ECO:0000259" key="5">
    <source>
        <dbReference type="Pfam" id="PF04542"/>
    </source>
</evidence>
<dbReference type="SUPFAM" id="SSF88659">
    <property type="entry name" value="Sigma3 and sigma4 domains of RNA polymerase sigma factors"/>
    <property type="match status" value="1"/>
</dbReference>
<proteinExistence type="inferred from homology"/>
<dbReference type="Gene3D" id="1.10.10.10">
    <property type="entry name" value="Winged helix-like DNA-binding domain superfamily/Winged helix DNA-binding domain"/>
    <property type="match status" value="1"/>
</dbReference>
<dbReference type="CDD" id="cd06171">
    <property type="entry name" value="Sigma70_r4"/>
    <property type="match status" value="1"/>
</dbReference>
<dbReference type="Gene3D" id="1.10.1740.10">
    <property type="match status" value="1"/>
</dbReference>
<keyword evidence="3" id="KW-0731">Sigma factor</keyword>
<dbReference type="GO" id="GO:0016987">
    <property type="term" value="F:sigma factor activity"/>
    <property type="evidence" value="ECO:0007669"/>
    <property type="project" value="UniProtKB-KW"/>
</dbReference>
<evidence type="ECO:0000256" key="1">
    <source>
        <dbReference type="ARBA" id="ARBA00010641"/>
    </source>
</evidence>
<dbReference type="AlphaFoldDB" id="A0A518I3X3"/>
<feature type="domain" description="RNA polymerase sigma-70 region 2" evidence="5">
    <location>
        <begin position="24"/>
        <end position="87"/>
    </location>
</feature>
<comment type="similarity">
    <text evidence="1">Belongs to the sigma-70 factor family. ECF subfamily.</text>
</comment>
<dbReference type="PANTHER" id="PTHR43133">
    <property type="entry name" value="RNA POLYMERASE ECF-TYPE SIGMA FACTO"/>
    <property type="match status" value="1"/>
</dbReference>
<sequence>MQSNFDLIQAVTGRNDQEAFAQIVVRYERLVWTVAWGELHDYHATQDVTQETFLIAHRRLRELRDPDAVGFWLSKIARREAQRTRKRTPITRPIEELNPVDDQSAKSVDLADKTLLDAVAKLPEHERVVTVLRFFDGHSVAEIAEITGRPVGTVTKQLSRAINRLKRSLQAETPVTKISLHPSRSYHAH</sequence>
<dbReference type="SUPFAM" id="SSF88946">
    <property type="entry name" value="Sigma2 domain of RNA polymerase sigma factors"/>
    <property type="match status" value="1"/>
</dbReference>
<dbReference type="KEGG" id="snep:Enr13x_76680"/>
<dbReference type="InterPro" id="IPR013324">
    <property type="entry name" value="RNA_pol_sigma_r3/r4-like"/>
</dbReference>
<evidence type="ECO:0000256" key="4">
    <source>
        <dbReference type="ARBA" id="ARBA00023163"/>
    </source>
</evidence>
<protein>
    <submittedName>
        <fullName evidence="7">ECF RNA polymerase sigma factor SigW</fullName>
    </submittedName>
</protein>
<dbReference type="InterPro" id="IPR014284">
    <property type="entry name" value="RNA_pol_sigma-70_dom"/>
</dbReference>
<keyword evidence="4" id="KW-0804">Transcription</keyword>
<organism evidence="7 8">
    <name type="scientific">Stieleria neptunia</name>
    <dbReference type="NCBI Taxonomy" id="2527979"/>
    <lineage>
        <taxon>Bacteria</taxon>
        <taxon>Pseudomonadati</taxon>
        <taxon>Planctomycetota</taxon>
        <taxon>Planctomycetia</taxon>
        <taxon>Pirellulales</taxon>
        <taxon>Pirellulaceae</taxon>
        <taxon>Stieleria</taxon>
    </lineage>
</organism>
<dbReference type="NCBIfam" id="TIGR02937">
    <property type="entry name" value="sigma70-ECF"/>
    <property type="match status" value="1"/>
</dbReference>
<feature type="domain" description="RNA polymerase sigma factor 70 region 4 type 2" evidence="6">
    <location>
        <begin position="115"/>
        <end position="165"/>
    </location>
</feature>
<dbReference type="InterPro" id="IPR036388">
    <property type="entry name" value="WH-like_DNA-bd_sf"/>
</dbReference>
<dbReference type="PANTHER" id="PTHR43133:SF51">
    <property type="entry name" value="RNA POLYMERASE SIGMA FACTOR"/>
    <property type="match status" value="1"/>
</dbReference>
<dbReference type="RefSeq" id="WP_145391823.1">
    <property type="nucleotide sequence ID" value="NZ_CP037423.1"/>
</dbReference>
<dbReference type="Proteomes" id="UP000319004">
    <property type="component" value="Chromosome"/>
</dbReference>
<evidence type="ECO:0000313" key="8">
    <source>
        <dbReference type="Proteomes" id="UP000319004"/>
    </source>
</evidence>
<evidence type="ECO:0000256" key="3">
    <source>
        <dbReference type="ARBA" id="ARBA00023082"/>
    </source>
</evidence>
<dbReference type="GO" id="GO:0003677">
    <property type="term" value="F:DNA binding"/>
    <property type="evidence" value="ECO:0007669"/>
    <property type="project" value="InterPro"/>
</dbReference>
<dbReference type="GO" id="GO:0006352">
    <property type="term" value="P:DNA-templated transcription initiation"/>
    <property type="evidence" value="ECO:0007669"/>
    <property type="project" value="InterPro"/>
</dbReference>
<dbReference type="EMBL" id="CP037423">
    <property type="protein sequence ID" value="QDV47756.1"/>
    <property type="molecule type" value="Genomic_DNA"/>
</dbReference>
<dbReference type="InterPro" id="IPR013249">
    <property type="entry name" value="RNA_pol_sigma70_r4_t2"/>
</dbReference>
<accession>A0A518I3X3</accession>
<dbReference type="Pfam" id="PF08281">
    <property type="entry name" value="Sigma70_r4_2"/>
    <property type="match status" value="1"/>
</dbReference>
<evidence type="ECO:0000259" key="6">
    <source>
        <dbReference type="Pfam" id="PF08281"/>
    </source>
</evidence>
<dbReference type="OrthoDB" id="2046835at2"/>
<dbReference type="InterPro" id="IPR039425">
    <property type="entry name" value="RNA_pol_sigma-70-like"/>
</dbReference>
<dbReference type="InterPro" id="IPR007627">
    <property type="entry name" value="RNA_pol_sigma70_r2"/>
</dbReference>
<name>A0A518I3X3_9BACT</name>
<evidence type="ECO:0000256" key="2">
    <source>
        <dbReference type="ARBA" id="ARBA00023015"/>
    </source>
</evidence>
<dbReference type="Pfam" id="PF04542">
    <property type="entry name" value="Sigma70_r2"/>
    <property type="match status" value="1"/>
</dbReference>
<gene>
    <name evidence="7" type="primary">sigW_13</name>
    <name evidence="7" type="ORF">Enr13x_76680</name>
</gene>
<reference evidence="7 8" key="1">
    <citation type="submission" date="2019-03" db="EMBL/GenBank/DDBJ databases">
        <title>Deep-cultivation of Planctomycetes and their phenomic and genomic characterization uncovers novel biology.</title>
        <authorList>
            <person name="Wiegand S."/>
            <person name="Jogler M."/>
            <person name="Boedeker C."/>
            <person name="Pinto D."/>
            <person name="Vollmers J."/>
            <person name="Rivas-Marin E."/>
            <person name="Kohn T."/>
            <person name="Peeters S.H."/>
            <person name="Heuer A."/>
            <person name="Rast P."/>
            <person name="Oberbeckmann S."/>
            <person name="Bunk B."/>
            <person name="Jeske O."/>
            <person name="Meyerdierks A."/>
            <person name="Storesund J.E."/>
            <person name="Kallscheuer N."/>
            <person name="Luecker S."/>
            <person name="Lage O.M."/>
            <person name="Pohl T."/>
            <person name="Merkel B.J."/>
            <person name="Hornburger P."/>
            <person name="Mueller R.-W."/>
            <person name="Bruemmer F."/>
            <person name="Labrenz M."/>
            <person name="Spormann A.M."/>
            <person name="Op den Camp H."/>
            <person name="Overmann J."/>
            <person name="Amann R."/>
            <person name="Jetten M.S.M."/>
            <person name="Mascher T."/>
            <person name="Medema M.H."/>
            <person name="Devos D.P."/>
            <person name="Kaster A.-K."/>
            <person name="Ovreas L."/>
            <person name="Rohde M."/>
            <person name="Galperin M.Y."/>
            <person name="Jogler C."/>
        </authorList>
    </citation>
    <scope>NUCLEOTIDE SEQUENCE [LARGE SCALE GENOMIC DNA]</scope>
    <source>
        <strain evidence="7 8">Enr13</strain>
    </source>
</reference>
<keyword evidence="2" id="KW-0805">Transcription regulation</keyword>
<evidence type="ECO:0000313" key="7">
    <source>
        <dbReference type="EMBL" id="QDV47756.1"/>
    </source>
</evidence>
<keyword evidence="8" id="KW-1185">Reference proteome</keyword>
<dbReference type="InterPro" id="IPR013325">
    <property type="entry name" value="RNA_pol_sigma_r2"/>
</dbReference>